<protein>
    <submittedName>
        <fullName evidence="7">8-oxo-dGTP diphosphatase</fullName>
    </submittedName>
</protein>
<dbReference type="Proteomes" id="UP000476064">
    <property type="component" value="Chromosome"/>
</dbReference>
<evidence type="ECO:0000313" key="7">
    <source>
        <dbReference type="EMBL" id="QHT60802.1"/>
    </source>
</evidence>
<evidence type="ECO:0000259" key="6">
    <source>
        <dbReference type="PROSITE" id="PS51462"/>
    </source>
</evidence>
<dbReference type="GO" id="GO:0016818">
    <property type="term" value="F:hydrolase activity, acting on acid anhydrides, in phosphorus-containing anhydrides"/>
    <property type="evidence" value="ECO:0007669"/>
    <property type="project" value="TreeGrafter"/>
</dbReference>
<feature type="domain" description="Nudix hydrolase" evidence="6">
    <location>
        <begin position="1"/>
        <end position="128"/>
    </location>
</feature>
<proteinExistence type="inferred from homology"/>
<dbReference type="GO" id="GO:0046872">
    <property type="term" value="F:metal ion binding"/>
    <property type="evidence" value="ECO:0007669"/>
    <property type="project" value="UniProtKB-KW"/>
</dbReference>
<comment type="similarity">
    <text evidence="2">Belongs to the Nudix hydrolase family.</text>
</comment>
<dbReference type="InterPro" id="IPR020476">
    <property type="entry name" value="Nudix_hydrolase"/>
</dbReference>
<gene>
    <name evidence="7" type="ORF">GXP70_13150</name>
</gene>
<name>A0A6C0FXM4_9BACL</name>
<dbReference type="PRINTS" id="PR00502">
    <property type="entry name" value="NUDIXFAMILY"/>
</dbReference>
<dbReference type="KEGG" id="plyc:GXP70_13150"/>
<keyword evidence="4" id="KW-0378">Hydrolase</keyword>
<dbReference type="RefSeq" id="WP_162357242.1">
    <property type="nucleotide sequence ID" value="NZ_CP048209.1"/>
</dbReference>
<dbReference type="Pfam" id="PF00293">
    <property type="entry name" value="NUDIX"/>
    <property type="match status" value="1"/>
</dbReference>
<accession>A0A6C0FXM4</accession>
<dbReference type="Gene3D" id="3.90.79.10">
    <property type="entry name" value="Nucleoside Triphosphate Pyrophosphohydrolase"/>
    <property type="match status" value="1"/>
</dbReference>
<dbReference type="CDD" id="cd18886">
    <property type="entry name" value="NUDIX_MutT_Nudt1"/>
    <property type="match status" value="1"/>
</dbReference>
<evidence type="ECO:0000256" key="3">
    <source>
        <dbReference type="ARBA" id="ARBA00022723"/>
    </source>
</evidence>
<sequence>MIAYTICFIRRGSQILMLNRERASWMGCWNGIGGKLEPGETPRASMLRELREETGMKTDALRFKGLVTWRIDGAKYGGMYAYMAEADESRAYDTPVKTEEGILDWKETAWLLDPANMGIAANVKACLASILDDPACYDHRCIYEQGKLQAHHAVPIDASLEVDEPARSSYLAQALRSYPNLAEPSVQGASSP</sequence>
<dbReference type="PANTHER" id="PTHR43758:SF2">
    <property type="entry name" value="OXIDIZED PURINE NUCLEOSIDE TRIPHOSPHATE HYDROLASE"/>
    <property type="match status" value="1"/>
</dbReference>
<dbReference type="PROSITE" id="PS51462">
    <property type="entry name" value="NUDIX"/>
    <property type="match status" value="1"/>
</dbReference>
<keyword evidence="3" id="KW-0479">Metal-binding</keyword>
<evidence type="ECO:0000256" key="5">
    <source>
        <dbReference type="ARBA" id="ARBA00022842"/>
    </source>
</evidence>
<dbReference type="AlphaFoldDB" id="A0A6C0FXM4"/>
<comment type="cofactor">
    <cofactor evidence="1">
        <name>Mg(2+)</name>
        <dbReference type="ChEBI" id="CHEBI:18420"/>
    </cofactor>
</comment>
<keyword evidence="8" id="KW-1185">Reference proteome</keyword>
<reference evidence="7 8" key="1">
    <citation type="submission" date="2020-01" db="EMBL/GenBank/DDBJ databases">
        <title>Paenibacillus sp. nov., isolated from tomato rhizosphere.</title>
        <authorList>
            <person name="Weon H.-Y."/>
            <person name="Lee S.A."/>
        </authorList>
    </citation>
    <scope>NUCLEOTIDE SEQUENCE [LARGE SCALE GENOMIC DNA]</scope>
    <source>
        <strain evidence="7 8">12200R-189</strain>
    </source>
</reference>
<evidence type="ECO:0000256" key="2">
    <source>
        <dbReference type="ARBA" id="ARBA00005582"/>
    </source>
</evidence>
<evidence type="ECO:0000256" key="4">
    <source>
        <dbReference type="ARBA" id="ARBA00022801"/>
    </source>
</evidence>
<dbReference type="PANTHER" id="PTHR43758">
    <property type="entry name" value="7,8-DIHYDRO-8-OXOGUANINE TRIPHOSPHATASE"/>
    <property type="match status" value="1"/>
</dbReference>
<dbReference type="GO" id="GO:0005737">
    <property type="term" value="C:cytoplasm"/>
    <property type="evidence" value="ECO:0007669"/>
    <property type="project" value="TreeGrafter"/>
</dbReference>
<evidence type="ECO:0000256" key="1">
    <source>
        <dbReference type="ARBA" id="ARBA00001946"/>
    </source>
</evidence>
<dbReference type="EMBL" id="CP048209">
    <property type="protein sequence ID" value="QHT60802.1"/>
    <property type="molecule type" value="Genomic_DNA"/>
</dbReference>
<keyword evidence="5" id="KW-0460">Magnesium</keyword>
<organism evidence="7 8">
    <name type="scientific">Paenibacillus lycopersici</name>
    <dbReference type="NCBI Taxonomy" id="2704462"/>
    <lineage>
        <taxon>Bacteria</taxon>
        <taxon>Bacillati</taxon>
        <taxon>Bacillota</taxon>
        <taxon>Bacilli</taxon>
        <taxon>Bacillales</taxon>
        <taxon>Paenibacillaceae</taxon>
        <taxon>Paenibacillus</taxon>
    </lineage>
</organism>
<dbReference type="InterPro" id="IPR015797">
    <property type="entry name" value="NUDIX_hydrolase-like_dom_sf"/>
</dbReference>
<dbReference type="InterPro" id="IPR000086">
    <property type="entry name" value="NUDIX_hydrolase_dom"/>
</dbReference>
<dbReference type="SUPFAM" id="SSF55811">
    <property type="entry name" value="Nudix"/>
    <property type="match status" value="1"/>
</dbReference>
<evidence type="ECO:0000313" key="8">
    <source>
        <dbReference type="Proteomes" id="UP000476064"/>
    </source>
</evidence>